<feature type="region of interest" description="Disordered" evidence="1">
    <location>
        <begin position="268"/>
        <end position="302"/>
    </location>
</feature>
<dbReference type="AlphaFoldDB" id="A0A812SPT3"/>
<comment type="caution">
    <text evidence="3">The sequence shown here is derived from an EMBL/GenBank/DDBJ whole genome shotgun (WGS) entry which is preliminary data.</text>
</comment>
<feature type="region of interest" description="Disordered" evidence="1">
    <location>
        <begin position="70"/>
        <end position="120"/>
    </location>
</feature>
<dbReference type="Proteomes" id="UP000604046">
    <property type="component" value="Unassembled WGS sequence"/>
</dbReference>
<sequence length="302" mass="33615">MMRMRWNVSHVFLSAYLAFLISRLAPDVLAYDWPKSAAFASASNPRHPPRPSFVALRAKGSKRLDDAARNNRANQMNPNHKPSKSKAQAGPRKRTKACVSPLANRANQRNPNNDEPKDKVPGHIIETFLACVRAVSGGNSQVRKKGSRRTGTAIRGSDFDYHLETPTALSTANRDKIIAAASKRGLSITCKKAFTVRHAGGPSIDFFPPEAEWHDDVQVEAPLQPLMDQGRKNAIRKLKALKAKRKDALNWQETSSKELEELVLQVQREKTLDKHTDPSGERRFSEAQRRISAGLGLKRSVS</sequence>
<feature type="signal peptide" evidence="2">
    <location>
        <begin position="1"/>
        <end position="30"/>
    </location>
</feature>
<evidence type="ECO:0000256" key="1">
    <source>
        <dbReference type="SAM" id="MobiDB-lite"/>
    </source>
</evidence>
<evidence type="ECO:0000313" key="4">
    <source>
        <dbReference type="Proteomes" id="UP000604046"/>
    </source>
</evidence>
<accession>A0A812SPT3</accession>
<feature type="compositionally biased region" description="Basic and acidic residues" evidence="1">
    <location>
        <begin position="268"/>
        <end position="289"/>
    </location>
</feature>
<organism evidence="3 4">
    <name type="scientific">Symbiodinium natans</name>
    <dbReference type="NCBI Taxonomy" id="878477"/>
    <lineage>
        <taxon>Eukaryota</taxon>
        <taxon>Sar</taxon>
        <taxon>Alveolata</taxon>
        <taxon>Dinophyceae</taxon>
        <taxon>Suessiales</taxon>
        <taxon>Symbiodiniaceae</taxon>
        <taxon>Symbiodinium</taxon>
    </lineage>
</organism>
<feature type="compositionally biased region" description="Polar residues" evidence="1">
    <location>
        <begin position="71"/>
        <end position="80"/>
    </location>
</feature>
<evidence type="ECO:0000256" key="2">
    <source>
        <dbReference type="SAM" id="SignalP"/>
    </source>
</evidence>
<protein>
    <submittedName>
        <fullName evidence="3">Uncharacterized protein</fullName>
    </submittedName>
</protein>
<gene>
    <name evidence="3" type="ORF">SNAT2548_LOCUS27438</name>
</gene>
<name>A0A812SPT3_9DINO</name>
<keyword evidence="2" id="KW-0732">Signal</keyword>
<proteinExistence type="predicted"/>
<feature type="chain" id="PRO_5032675857" evidence="2">
    <location>
        <begin position="31"/>
        <end position="302"/>
    </location>
</feature>
<reference evidence="3" key="1">
    <citation type="submission" date="2021-02" db="EMBL/GenBank/DDBJ databases">
        <authorList>
            <person name="Dougan E. K."/>
            <person name="Rhodes N."/>
            <person name="Thang M."/>
            <person name="Chan C."/>
        </authorList>
    </citation>
    <scope>NUCLEOTIDE SEQUENCE</scope>
</reference>
<evidence type="ECO:0000313" key="3">
    <source>
        <dbReference type="EMBL" id="CAE7489337.1"/>
    </source>
</evidence>
<dbReference type="EMBL" id="CAJNDS010002470">
    <property type="protein sequence ID" value="CAE7489337.1"/>
    <property type="molecule type" value="Genomic_DNA"/>
</dbReference>
<keyword evidence="4" id="KW-1185">Reference proteome</keyword>